<dbReference type="AlphaFoldDB" id="B4FMI1"/>
<sequence length="227" mass="24280">MARTNYLPAGKQQPPQLLLWRPVCMHDRDPSVPMFPMAELAPWTWLLGSSFTYAPSPTCSTSPAPRPAGSQRPSAARLLLSHGRGRASLVQAPPFLPPLAGLFCAASRAQQQHCSSPCVVVELRHSPPHDPQPSHPLPSPKTASPQQPRIPSVSLACHPLDVLRSHIVAARCPSTCSPSVFSIGTAAPSSPRAAGSLFCGANGQHAVMPAVCSLFLRSPKHRRRSPR</sequence>
<reference evidence="2" key="1">
    <citation type="journal article" date="2009" name="PLoS Genet.">
        <title>Sequencing, mapping, and analysis of 27,455 maize full-length cDNAs.</title>
        <authorList>
            <person name="Soderlund C."/>
            <person name="Descour A."/>
            <person name="Kudrna D."/>
            <person name="Bomhoff M."/>
            <person name="Boyd L."/>
            <person name="Currie J."/>
            <person name="Angelova A."/>
            <person name="Collura K."/>
            <person name="Wissotski M."/>
            <person name="Ashley E."/>
            <person name="Morrow D."/>
            <person name="Fernandes J."/>
            <person name="Walbot V."/>
            <person name="Yu Y."/>
        </authorList>
    </citation>
    <scope>NUCLEOTIDE SEQUENCE</scope>
    <source>
        <strain evidence="2">B73</strain>
    </source>
</reference>
<accession>B4FMI1</accession>
<dbReference type="HOGENOM" id="CLU_1221262_0_0_1"/>
<organism evidence="2">
    <name type="scientific">Zea mays</name>
    <name type="common">Maize</name>
    <dbReference type="NCBI Taxonomy" id="4577"/>
    <lineage>
        <taxon>Eukaryota</taxon>
        <taxon>Viridiplantae</taxon>
        <taxon>Streptophyta</taxon>
        <taxon>Embryophyta</taxon>
        <taxon>Tracheophyta</taxon>
        <taxon>Spermatophyta</taxon>
        <taxon>Magnoliopsida</taxon>
        <taxon>Liliopsida</taxon>
        <taxon>Poales</taxon>
        <taxon>Poaceae</taxon>
        <taxon>PACMAD clade</taxon>
        <taxon>Panicoideae</taxon>
        <taxon>Andropogonodae</taxon>
        <taxon>Andropogoneae</taxon>
        <taxon>Tripsacinae</taxon>
        <taxon>Zea</taxon>
    </lineage>
</organism>
<name>B4FMI1_MAIZE</name>
<feature type="compositionally biased region" description="Pro residues" evidence="1">
    <location>
        <begin position="129"/>
        <end position="139"/>
    </location>
</feature>
<evidence type="ECO:0000313" key="2">
    <source>
        <dbReference type="EMBL" id="ACF83324.1"/>
    </source>
</evidence>
<dbReference type="EMBL" id="BT038319">
    <property type="protein sequence ID" value="ACF83324.1"/>
    <property type="molecule type" value="mRNA"/>
</dbReference>
<feature type="region of interest" description="Disordered" evidence="1">
    <location>
        <begin position="125"/>
        <end position="149"/>
    </location>
</feature>
<proteinExistence type="evidence at transcript level"/>
<evidence type="ECO:0000256" key="1">
    <source>
        <dbReference type="SAM" id="MobiDB-lite"/>
    </source>
</evidence>
<protein>
    <submittedName>
        <fullName evidence="2">Uncharacterized protein</fullName>
    </submittedName>
</protein>